<keyword evidence="2" id="KW-1185">Reference proteome</keyword>
<dbReference type="SUPFAM" id="SSF56219">
    <property type="entry name" value="DNase I-like"/>
    <property type="match status" value="1"/>
</dbReference>
<dbReference type="Gene3D" id="3.60.10.10">
    <property type="entry name" value="Endonuclease/exonuclease/phosphatase"/>
    <property type="match status" value="1"/>
</dbReference>
<proteinExistence type="predicted"/>
<accession>A0A3P7M601</accession>
<evidence type="ECO:0000313" key="2">
    <source>
        <dbReference type="Proteomes" id="UP000281553"/>
    </source>
</evidence>
<gene>
    <name evidence="1" type="ORF">DILT_LOCUS13827</name>
</gene>
<dbReference type="EMBL" id="UYRU01071742">
    <property type="protein sequence ID" value="VDN21390.1"/>
    <property type="molecule type" value="Genomic_DNA"/>
</dbReference>
<protein>
    <recommendedName>
        <fullName evidence="3">Endonuclease/exonuclease/phosphatase domain-containing protein</fullName>
    </recommendedName>
</protein>
<sequence length="130" mass="14820">MSVFAVYAPPSQAGEAVKTEFYERLQATVARISPTDMLFVAGDWNTRTGPCDETEAHNRATWRYRQGGQLKTWLNTVQSDVERMGLVTVYGLRHCNKQWVNIFEELAFESRQWAAAIRDIHEPGLSNNRG</sequence>
<dbReference type="AlphaFoldDB" id="A0A3P7M601"/>
<dbReference type="InterPro" id="IPR036691">
    <property type="entry name" value="Endo/exonu/phosph_ase_sf"/>
</dbReference>
<evidence type="ECO:0008006" key="3">
    <source>
        <dbReference type="Google" id="ProtNLM"/>
    </source>
</evidence>
<name>A0A3P7M601_DIBLA</name>
<reference evidence="1 2" key="1">
    <citation type="submission" date="2018-11" db="EMBL/GenBank/DDBJ databases">
        <authorList>
            <consortium name="Pathogen Informatics"/>
        </authorList>
    </citation>
    <scope>NUCLEOTIDE SEQUENCE [LARGE SCALE GENOMIC DNA]</scope>
</reference>
<organism evidence="1 2">
    <name type="scientific">Dibothriocephalus latus</name>
    <name type="common">Fish tapeworm</name>
    <name type="synonym">Diphyllobothrium latum</name>
    <dbReference type="NCBI Taxonomy" id="60516"/>
    <lineage>
        <taxon>Eukaryota</taxon>
        <taxon>Metazoa</taxon>
        <taxon>Spiralia</taxon>
        <taxon>Lophotrochozoa</taxon>
        <taxon>Platyhelminthes</taxon>
        <taxon>Cestoda</taxon>
        <taxon>Eucestoda</taxon>
        <taxon>Diphyllobothriidea</taxon>
        <taxon>Diphyllobothriidae</taxon>
        <taxon>Dibothriocephalus</taxon>
    </lineage>
</organism>
<dbReference type="Proteomes" id="UP000281553">
    <property type="component" value="Unassembled WGS sequence"/>
</dbReference>
<dbReference type="OrthoDB" id="1902296at2759"/>
<evidence type="ECO:0000313" key="1">
    <source>
        <dbReference type="EMBL" id="VDN21390.1"/>
    </source>
</evidence>